<reference evidence="2 3" key="1">
    <citation type="submission" date="2015-03" db="EMBL/GenBank/DDBJ databases">
        <title>RNA-seq based gene annotation and comparative genomics of four Zymoseptoria species reveal species-specific pathogenicity related genes and transposable element activity.</title>
        <authorList>
            <person name="Grandaubert J."/>
            <person name="Bhattacharyya A."/>
            <person name="Stukenbrock E.H."/>
        </authorList>
    </citation>
    <scope>NUCLEOTIDE SEQUENCE [LARGE SCALE GENOMIC DNA]</scope>
    <source>
        <strain evidence="2 3">Zb18110</strain>
    </source>
</reference>
<evidence type="ECO:0000259" key="1">
    <source>
        <dbReference type="PROSITE" id="PS50206"/>
    </source>
</evidence>
<keyword evidence="3" id="KW-1185">Reference proteome</keyword>
<dbReference type="PROSITE" id="PS50206">
    <property type="entry name" value="RHODANESE_3"/>
    <property type="match status" value="1"/>
</dbReference>
<name>A0A0F4GQY1_9PEZI</name>
<dbReference type="EMBL" id="LAFY01000350">
    <property type="protein sequence ID" value="KJX99437.1"/>
    <property type="molecule type" value="Genomic_DNA"/>
</dbReference>
<comment type="caution">
    <text evidence="2">The sequence shown here is derived from an EMBL/GenBank/DDBJ whole genome shotgun (WGS) entry which is preliminary data.</text>
</comment>
<organism evidence="2 3">
    <name type="scientific">Zymoseptoria brevis</name>
    <dbReference type="NCBI Taxonomy" id="1047168"/>
    <lineage>
        <taxon>Eukaryota</taxon>
        <taxon>Fungi</taxon>
        <taxon>Dikarya</taxon>
        <taxon>Ascomycota</taxon>
        <taxon>Pezizomycotina</taxon>
        <taxon>Dothideomycetes</taxon>
        <taxon>Dothideomycetidae</taxon>
        <taxon>Mycosphaerellales</taxon>
        <taxon>Mycosphaerellaceae</taxon>
        <taxon>Zymoseptoria</taxon>
    </lineage>
</organism>
<evidence type="ECO:0000313" key="3">
    <source>
        <dbReference type="Proteomes" id="UP000033647"/>
    </source>
</evidence>
<dbReference type="OrthoDB" id="566238at2759"/>
<dbReference type="PANTHER" id="PTHR44086:SF10">
    <property type="entry name" value="THIOSULFATE SULFURTRANSFERASE_RHODANESE-LIKE DOMAIN-CONTAINING PROTEIN 3"/>
    <property type="match status" value="1"/>
</dbReference>
<dbReference type="Gene3D" id="3.40.250.10">
    <property type="entry name" value="Rhodanese-like domain"/>
    <property type="match status" value="1"/>
</dbReference>
<evidence type="ECO:0000313" key="2">
    <source>
        <dbReference type="EMBL" id="KJX99437.1"/>
    </source>
</evidence>
<dbReference type="SUPFAM" id="SSF52821">
    <property type="entry name" value="Rhodanese/Cell cycle control phosphatase"/>
    <property type="match status" value="1"/>
</dbReference>
<accession>A0A0F4GQY1</accession>
<dbReference type="Proteomes" id="UP000033647">
    <property type="component" value="Unassembled WGS sequence"/>
</dbReference>
<dbReference type="STRING" id="1047168.A0A0F4GQY1"/>
<dbReference type="SMART" id="SM00450">
    <property type="entry name" value="RHOD"/>
    <property type="match status" value="1"/>
</dbReference>
<protein>
    <submittedName>
        <fullName evidence="2">Rhodanese domain protein</fullName>
    </submittedName>
</protein>
<sequence>MALPRSAAAAFLRPFFRTPQRLTSSSQSLTRAISRRQFIARTRQPTFAATRSLTNSSSSDSKLYDFQQIQKLSSSPSKEKVLIDVREPSEYTAGYIPTAINLPIKSQPDALFLPAEEFLDRFGFEKPQAEQEVVFYCKSGVRSQAAASLARQVGYKQVSEYRGSWMDWEKNGGQGAKP</sequence>
<dbReference type="PANTHER" id="PTHR44086">
    <property type="entry name" value="THIOSULFATE SULFURTRANSFERASE RDL2, MITOCHONDRIAL-RELATED"/>
    <property type="match status" value="1"/>
</dbReference>
<proteinExistence type="predicted"/>
<dbReference type="InterPro" id="IPR036873">
    <property type="entry name" value="Rhodanese-like_dom_sf"/>
</dbReference>
<dbReference type="GO" id="GO:0004792">
    <property type="term" value="F:thiosulfate-cyanide sulfurtransferase activity"/>
    <property type="evidence" value="ECO:0007669"/>
    <property type="project" value="TreeGrafter"/>
</dbReference>
<gene>
    <name evidence="2" type="ORF">TI39_contig358g00008</name>
</gene>
<feature type="domain" description="Rhodanese" evidence="1">
    <location>
        <begin position="76"/>
        <end position="177"/>
    </location>
</feature>
<dbReference type="InterPro" id="IPR001763">
    <property type="entry name" value="Rhodanese-like_dom"/>
</dbReference>
<dbReference type="CDD" id="cd01519">
    <property type="entry name" value="RHOD_HSP67B2"/>
    <property type="match status" value="1"/>
</dbReference>
<dbReference type="GO" id="GO:0005739">
    <property type="term" value="C:mitochondrion"/>
    <property type="evidence" value="ECO:0007669"/>
    <property type="project" value="TreeGrafter"/>
</dbReference>
<dbReference type="AlphaFoldDB" id="A0A0F4GQY1"/>
<dbReference type="Pfam" id="PF00581">
    <property type="entry name" value="Rhodanese"/>
    <property type="match status" value="1"/>
</dbReference>